<dbReference type="InterPro" id="IPR010640">
    <property type="entry name" value="Low_temperature_requirement_A"/>
</dbReference>
<dbReference type="EMBL" id="BOMI01000068">
    <property type="protein sequence ID" value="GID75052.1"/>
    <property type="molecule type" value="Genomic_DNA"/>
</dbReference>
<feature type="transmembrane region" description="Helical" evidence="1">
    <location>
        <begin position="313"/>
        <end position="333"/>
    </location>
</feature>
<dbReference type="PANTHER" id="PTHR36840">
    <property type="entry name" value="BLL5714 PROTEIN"/>
    <property type="match status" value="1"/>
</dbReference>
<feature type="transmembrane region" description="Helical" evidence="1">
    <location>
        <begin position="52"/>
        <end position="75"/>
    </location>
</feature>
<feature type="transmembrane region" description="Helical" evidence="1">
    <location>
        <begin position="143"/>
        <end position="163"/>
    </location>
</feature>
<dbReference type="Proteomes" id="UP000609879">
    <property type="component" value="Unassembled WGS sequence"/>
</dbReference>
<feature type="transmembrane region" description="Helical" evidence="1">
    <location>
        <begin position="206"/>
        <end position="224"/>
    </location>
</feature>
<feature type="transmembrane region" description="Helical" evidence="1">
    <location>
        <begin position="87"/>
        <end position="106"/>
    </location>
</feature>
<evidence type="ECO:0000256" key="1">
    <source>
        <dbReference type="SAM" id="Phobius"/>
    </source>
</evidence>
<sequence length="394" mass="42018">MSNDRQAPLIQPPRLRTDEERQATRLELFFDLAYVLVVAELAHSFADHLDLGGAATFAALITVTWWSWVTTTLYANRFDTNDVIYRLAKLAMTGAVIGMAASAQGATGGDGARFAACYLATRIILLLLYARAYRHVPEARHTIAIYLTGAGAAAVLWAASIPVEGTARYVLWAAGILVEAAAPLVATRLGDDVPLHLEHMPERFGLFVILVLGESIASLATGVHDAHWSASSVVSAVVAFTAVAALWWVYFDLGGAAGKRELIEDSEEDEESGSVDAYIYGHLPLIVGLAIAAVGIEQFVVHPAGELEPAARWALHGGVALYLVGVAVVMMGTSGRWRSAWPWPAAVIPVIAVIGFAEALEPVLAVAAITLVLVATVLAGIYEQRRGALRTTET</sequence>
<name>A0ABQ3Y4Z6_9ACTN</name>
<dbReference type="RefSeq" id="WP_203764673.1">
    <property type="nucleotide sequence ID" value="NZ_BAAABO010000036.1"/>
</dbReference>
<keyword evidence="1" id="KW-0472">Membrane</keyword>
<feature type="transmembrane region" description="Helical" evidence="1">
    <location>
        <begin position="112"/>
        <end position="131"/>
    </location>
</feature>
<organism evidence="2 3">
    <name type="scientific">Paractinoplanes deccanensis</name>
    <dbReference type="NCBI Taxonomy" id="113561"/>
    <lineage>
        <taxon>Bacteria</taxon>
        <taxon>Bacillati</taxon>
        <taxon>Actinomycetota</taxon>
        <taxon>Actinomycetes</taxon>
        <taxon>Micromonosporales</taxon>
        <taxon>Micromonosporaceae</taxon>
        <taxon>Paractinoplanes</taxon>
    </lineage>
</organism>
<gene>
    <name evidence="2" type="ORF">Ade02nite_36930</name>
</gene>
<proteinExistence type="predicted"/>
<protein>
    <submittedName>
        <fullName evidence="2">Membrane protein</fullName>
    </submittedName>
</protein>
<reference evidence="2 3" key="1">
    <citation type="submission" date="2021-01" db="EMBL/GenBank/DDBJ databases">
        <title>Whole genome shotgun sequence of Actinoplanes deccanensis NBRC 13994.</title>
        <authorList>
            <person name="Komaki H."/>
            <person name="Tamura T."/>
        </authorList>
    </citation>
    <scope>NUCLEOTIDE SEQUENCE [LARGE SCALE GENOMIC DNA]</scope>
    <source>
        <strain evidence="2 3">NBRC 13994</strain>
    </source>
</reference>
<feature type="transmembrane region" description="Helical" evidence="1">
    <location>
        <begin position="169"/>
        <end position="186"/>
    </location>
</feature>
<evidence type="ECO:0000313" key="3">
    <source>
        <dbReference type="Proteomes" id="UP000609879"/>
    </source>
</evidence>
<feature type="transmembrane region" description="Helical" evidence="1">
    <location>
        <begin position="277"/>
        <end position="301"/>
    </location>
</feature>
<feature type="transmembrane region" description="Helical" evidence="1">
    <location>
        <begin position="340"/>
        <end position="357"/>
    </location>
</feature>
<keyword evidence="1" id="KW-1133">Transmembrane helix</keyword>
<feature type="transmembrane region" description="Helical" evidence="1">
    <location>
        <begin position="230"/>
        <end position="251"/>
    </location>
</feature>
<dbReference type="Pfam" id="PF06772">
    <property type="entry name" value="LtrA"/>
    <property type="match status" value="1"/>
</dbReference>
<feature type="transmembrane region" description="Helical" evidence="1">
    <location>
        <begin position="363"/>
        <end position="382"/>
    </location>
</feature>
<keyword evidence="3" id="KW-1185">Reference proteome</keyword>
<evidence type="ECO:0000313" key="2">
    <source>
        <dbReference type="EMBL" id="GID75052.1"/>
    </source>
</evidence>
<dbReference type="PANTHER" id="PTHR36840:SF1">
    <property type="entry name" value="BLL5714 PROTEIN"/>
    <property type="match status" value="1"/>
</dbReference>
<keyword evidence="1" id="KW-0812">Transmembrane</keyword>
<comment type="caution">
    <text evidence="2">The sequence shown here is derived from an EMBL/GenBank/DDBJ whole genome shotgun (WGS) entry which is preliminary data.</text>
</comment>
<accession>A0ABQ3Y4Z6</accession>